<feature type="region of interest" description="Disordered" evidence="1">
    <location>
        <begin position="124"/>
        <end position="147"/>
    </location>
</feature>
<name>A0AAN9RX60_PSOTE</name>
<dbReference type="AlphaFoldDB" id="A0AAN9RX60"/>
<feature type="compositionally biased region" description="Acidic residues" evidence="1">
    <location>
        <begin position="84"/>
        <end position="100"/>
    </location>
</feature>
<comment type="caution">
    <text evidence="2">The sequence shown here is derived from an EMBL/GenBank/DDBJ whole genome shotgun (WGS) entry which is preliminary data.</text>
</comment>
<evidence type="ECO:0000313" key="3">
    <source>
        <dbReference type="Proteomes" id="UP001386955"/>
    </source>
</evidence>
<feature type="region of interest" description="Disordered" evidence="1">
    <location>
        <begin position="79"/>
        <end position="107"/>
    </location>
</feature>
<dbReference type="Proteomes" id="UP001386955">
    <property type="component" value="Unassembled WGS sequence"/>
</dbReference>
<protein>
    <submittedName>
        <fullName evidence="2">Uncharacterized protein</fullName>
    </submittedName>
</protein>
<dbReference type="EMBL" id="JAYMYS010000008">
    <property type="protein sequence ID" value="KAK7385024.1"/>
    <property type="molecule type" value="Genomic_DNA"/>
</dbReference>
<gene>
    <name evidence="2" type="ORF">VNO78_30731</name>
</gene>
<keyword evidence="3" id="KW-1185">Reference proteome</keyword>
<evidence type="ECO:0000256" key="1">
    <source>
        <dbReference type="SAM" id="MobiDB-lite"/>
    </source>
</evidence>
<reference evidence="2 3" key="1">
    <citation type="submission" date="2024-01" db="EMBL/GenBank/DDBJ databases">
        <title>The genomes of 5 underutilized Papilionoideae crops provide insights into root nodulation and disease resistanc.</title>
        <authorList>
            <person name="Jiang F."/>
        </authorList>
    </citation>
    <scope>NUCLEOTIDE SEQUENCE [LARGE SCALE GENOMIC DNA]</scope>
    <source>
        <strain evidence="2">DUOXIRENSHENG_FW03</strain>
        <tissue evidence="2">Leaves</tissue>
    </source>
</reference>
<feature type="compositionally biased region" description="Basic and acidic residues" evidence="1">
    <location>
        <begin position="132"/>
        <end position="146"/>
    </location>
</feature>
<accession>A0AAN9RX60</accession>
<proteinExistence type="predicted"/>
<organism evidence="2 3">
    <name type="scientific">Psophocarpus tetragonolobus</name>
    <name type="common">Winged bean</name>
    <name type="synonym">Dolichos tetragonolobus</name>
    <dbReference type="NCBI Taxonomy" id="3891"/>
    <lineage>
        <taxon>Eukaryota</taxon>
        <taxon>Viridiplantae</taxon>
        <taxon>Streptophyta</taxon>
        <taxon>Embryophyta</taxon>
        <taxon>Tracheophyta</taxon>
        <taxon>Spermatophyta</taxon>
        <taxon>Magnoliopsida</taxon>
        <taxon>eudicotyledons</taxon>
        <taxon>Gunneridae</taxon>
        <taxon>Pentapetalae</taxon>
        <taxon>rosids</taxon>
        <taxon>fabids</taxon>
        <taxon>Fabales</taxon>
        <taxon>Fabaceae</taxon>
        <taxon>Papilionoideae</taxon>
        <taxon>50 kb inversion clade</taxon>
        <taxon>NPAAA clade</taxon>
        <taxon>indigoferoid/millettioid clade</taxon>
        <taxon>Phaseoleae</taxon>
        <taxon>Psophocarpus</taxon>
    </lineage>
</organism>
<sequence length="196" mass="22675">MSRKDMRKLDEIVRTSIDGWEFDIRVKEVEEVNEGKNSRVTTSYGSENGYCQEYDDVDESAEAESRLAELKRKMLRDGEWKEGDVEEGGSAEWVDGEGESDGGNGEKRVVSIWKQLRRNSFDGSELMMRGQLDNRNEDDQRSGHQEEDAEKIWNALKELGISAKQSDINYIREVRKMEVRDIGEKEWREAGTDRNN</sequence>
<evidence type="ECO:0000313" key="2">
    <source>
        <dbReference type="EMBL" id="KAK7385024.1"/>
    </source>
</evidence>